<dbReference type="KEGG" id="cant:NCTC13489_00047"/>
<organism evidence="2 4">
    <name type="scientific">Kaistella antarctica</name>
    <dbReference type="NCBI Taxonomy" id="266748"/>
    <lineage>
        <taxon>Bacteria</taxon>
        <taxon>Pseudomonadati</taxon>
        <taxon>Bacteroidota</taxon>
        <taxon>Flavobacteriia</taxon>
        <taxon>Flavobacteriales</taxon>
        <taxon>Weeksellaceae</taxon>
        <taxon>Chryseobacterium group</taxon>
        <taxon>Kaistella</taxon>
    </lineage>
</organism>
<gene>
    <name evidence="1" type="ORF">HY04_02905</name>
    <name evidence="2" type="ORF">NCTC13489_00047</name>
</gene>
<sequence>MNKLLLVSFLLLNSCGEKNSTATSPKENPESVQKENIKSIEINSAGGQLGYVSHFIISKDSVIFQSDMMASENKKIESKKAIPNAESEKIFNYIDIENFKKAIEKESKQPVDGVDQTIILNLDGKDISKRNAYDNKTWNKILQLQSKYVNHE</sequence>
<reference evidence="1 3" key="1">
    <citation type="submission" date="2014-07" db="EMBL/GenBank/DDBJ databases">
        <authorList>
            <person name="Pisani N.G."/>
            <person name="Newman J.D."/>
        </authorList>
    </citation>
    <scope>NUCLEOTIDE SEQUENCE [LARGE SCALE GENOMIC DNA]</scope>
    <source>
        <strain evidence="1 3">LMG 24720</strain>
    </source>
</reference>
<name>A0A3S4YP17_9FLAO</name>
<proteinExistence type="predicted"/>
<evidence type="ECO:0000313" key="3">
    <source>
        <dbReference type="Proteomes" id="UP000028349"/>
    </source>
</evidence>
<evidence type="ECO:0000313" key="1">
    <source>
        <dbReference type="EMBL" id="KEY20175.1"/>
    </source>
</evidence>
<protein>
    <submittedName>
        <fullName evidence="2">Uncharacterized protein</fullName>
    </submittedName>
</protein>
<reference evidence="2 4" key="2">
    <citation type="submission" date="2018-12" db="EMBL/GenBank/DDBJ databases">
        <authorList>
            <consortium name="Pathogen Informatics"/>
        </authorList>
    </citation>
    <scope>NUCLEOTIDE SEQUENCE [LARGE SCALE GENOMIC DNA]</scope>
    <source>
        <strain evidence="2 4">NCTC13489</strain>
    </source>
</reference>
<evidence type="ECO:0000313" key="2">
    <source>
        <dbReference type="EMBL" id="VEH94992.1"/>
    </source>
</evidence>
<dbReference type="Proteomes" id="UP000270036">
    <property type="component" value="Chromosome"/>
</dbReference>
<dbReference type="EMBL" id="LR134441">
    <property type="protein sequence ID" value="VEH94992.1"/>
    <property type="molecule type" value="Genomic_DNA"/>
</dbReference>
<dbReference type="AlphaFoldDB" id="A0A3S4YP17"/>
<dbReference type="EMBL" id="JPEP01000001">
    <property type="protein sequence ID" value="KEY20175.1"/>
    <property type="molecule type" value="Genomic_DNA"/>
</dbReference>
<dbReference type="Proteomes" id="UP000028349">
    <property type="component" value="Unassembled WGS sequence"/>
</dbReference>
<accession>A0A3S4YP17</accession>
<evidence type="ECO:0000313" key="4">
    <source>
        <dbReference type="Proteomes" id="UP000270036"/>
    </source>
</evidence>
<dbReference type="RefSeq" id="WP_034716937.1">
    <property type="nucleotide sequence ID" value="NZ_FOIX01000002.1"/>
</dbReference>
<keyword evidence="3" id="KW-1185">Reference proteome</keyword>